<organism evidence="2 3">
    <name type="scientific">Pseudomonas antarctica</name>
    <dbReference type="NCBI Taxonomy" id="219572"/>
    <lineage>
        <taxon>Bacteria</taxon>
        <taxon>Pseudomonadati</taxon>
        <taxon>Pseudomonadota</taxon>
        <taxon>Gammaproteobacteria</taxon>
        <taxon>Pseudomonadales</taxon>
        <taxon>Pseudomonadaceae</taxon>
        <taxon>Pseudomonas</taxon>
    </lineage>
</organism>
<dbReference type="EMBL" id="LT629704">
    <property type="protein sequence ID" value="SDM76006.1"/>
    <property type="molecule type" value="Genomic_DNA"/>
</dbReference>
<keyword evidence="4" id="KW-1185">Reference proteome</keyword>
<gene>
    <name evidence="1" type="ORF">PSAN_14740</name>
    <name evidence="2" type="ORF">SAMN04490179_0819</name>
</gene>
<name>A0A1G9VVK1_9PSED</name>
<reference evidence="2 3" key="2">
    <citation type="submission" date="2016-10" db="EMBL/GenBank/DDBJ databases">
        <authorList>
            <person name="de Groot N.N."/>
        </authorList>
    </citation>
    <scope>NUCLEOTIDE SEQUENCE [LARGE SCALE GENOMIC DNA]</scope>
    <source>
        <strain evidence="2 3">BS2772</strain>
    </source>
</reference>
<proteinExistence type="predicted"/>
<evidence type="ECO:0000313" key="3">
    <source>
        <dbReference type="Proteomes" id="UP000182470"/>
    </source>
</evidence>
<dbReference type="EMBL" id="JXDI01000001">
    <property type="protein sequence ID" value="KAF2409069.1"/>
    <property type="molecule type" value="Genomic_DNA"/>
</dbReference>
<accession>A0A1G9VVK1</accession>
<evidence type="ECO:0000313" key="2">
    <source>
        <dbReference type="EMBL" id="SDM76006.1"/>
    </source>
</evidence>
<dbReference type="Proteomes" id="UP000182470">
    <property type="component" value="Chromosome I"/>
</dbReference>
<evidence type="ECO:0000313" key="1">
    <source>
        <dbReference type="EMBL" id="KAF2409069.1"/>
    </source>
</evidence>
<dbReference type="Proteomes" id="UP000748067">
    <property type="component" value="Unassembled WGS sequence"/>
</dbReference>
<dbReference type="RefSeq" id="WP_083356083.1">
    <property type="nucleotide sequence ID" value="NZ_JXDI01000001.1"/>
</dbReference>
<evidence type="ECO:0000313" key="4">
    <source>
        <dbReference type="Proteomes" id="UP000748067"/>
    </source>
</evidence>
<sequence>MKNLLLSLLDEYTDKYPELISFVAHAHKAKQWGMGIMPSYNPAPYTCELQGCKPGRLLKKDCEPAKDRQCYFFDEHKKIIGEVQYAKHVKLKNQWIVYRRFFLNKPDSIIALTFGSDFEGSMEANLDSVAITTFELERATAHYSLLNTGEHVETLYQYTAEKVTSITENIWRETFTTRAYELLHTESNLSIFEVLPNNNKIIIYPES</sequence>
<dbReference type="OrthoDB" id="9031505at2"/>
<protein>
    <submittedName>
        <fullName evidence="2">Uncharacterized protein</fullName>
    </submittedName>
</protein>
<dbReference type="AlphaFoldDB" id="A0A1G9VVK1"/>
<reference evidence="1 4" key="1">
    <citation type="submission" date="2015-01" db="EMBL/GenBank/DDBJ databases">
        <title>Genome Sequence of Pseudomonas antarctica CMS 35.</title>
        <authorList>
            <person name="Voget S."/>
            <person name="Chow J."/>
            <person name="Daniel R."/>
            <person name="Streit W."/>
        </authorList>
    </citation>
    <scope>NUCLEOTIDE SEQUENCE [LARGE SCALE GENOMIC DNA]</scope>
    <source>
        <strain evidence="1 4">CMS 35</strain>
    </source>
</reference>